<reference evidence="3" key="1">
    <citation type="journal article" date="2021" name="PeerJ">
        <title>Extensive microbial diversity within the chicken gut microbiome revealed by metagenomics and culture.</title>
        <authorList>
            <person name="Gilroy R."/>
            <person name="Ravi A."/>
            <person name="Getino M."/>
            <person name="Pursley I."/>
            <person name="Horton D.L."/>
            <person name="Alikhan N.F."/>
            <person name="Baker D."/>
            <person name="Gharbi K."/>
            <person name="Hall N."/>
            <person name="Watson M."/>
            <person name="Adriaenssens E.M."/>
            <person name="Foster-Nyarko E."/>
            <person name="Jarju S."/>
            <person name="Secka A."/>
            <person name="Antonio M."/>
            <person name="Oren A."/>
            <person name="Chaudhuri R.R."/>
            <person name="La Ragione R."/>
            <person name="Hildebrand F."/>
            <person name="Pallen M.J."/>
        </authorList>
    </citation>
    <scope>NUCLEOTIDE SEQUENCE</scope>
    <source>
        <strain evidence="3">6019</strain>
    </source>
</reference>
<dbReference type="EMBL" id="DYYI01000039">
    <property type="protein sequence ID" value="HJE19486.1"/>
    <property type="molecule type" value="Genomic_DNA"/>
</dbReference>
<comment type="caution">
    <text evidence="3">The sequence shown here is derived from an EMBL/GenBank/DDBJ whole genome shotgun (WGS) entry which is preliminary data.</text>
</comment>
<evidence type="ECO:0000256" key="2">
    <source>
        <dbReference type="SAM" id="Phobius"/>
    </source>
</evidence>
<accession>A0A921DWP5</accession>
<feature type="transmembrane region" description="Helical" evidence="2">
    <location>
        <begin position="6"/>
        <end position="23"/>
    </location>
</feature>
<dbReference type="AlphaFoldDB" id="A0A921DWP5"/>
<keyword evidence="1" id="KW-0175">Coiled coil</keyword>
<proteinExistence type="predicted"/>
<keyword evidence="2" id="KW-1133">Transmembrane helix</keyword>
<dbReference type="Proteomes" id="UP000763505">
    <property type="component" value="Unassembled WGS sequence"/>
</dbReference>
<gene>
    <name evidence="3" type="ORF">K8V35_03930</name>
</gene>
<protein>
    <submittedName>
        <fullName evidence="3">Uncharacterized protein</fullName>
    </submittedName>
</protein>
<reference evidence="3" key="2">
    <citation type="submission" date="2021-09" db="EMBL/GenBank/DDBJ databases">
        <authorList>
            <person name="Gilroy R."/>
        </authorList>
    </citation>
    <scope>NUCLEOTIDE SEQUENCE</scope>
    <source>
        <strain evidence="3">6019</strain>
    </source>
</reference>
<feature type="coiled-coil region" evidence="1">
    <location>
        <begin position="38"/>
        <end position="70"/>
    </location>
</feature>
<sequence length="93" mass="11263">MEFELIIGLVATVMALGIPLYAIKRTSDANDSKRQLKHVKEQQELEKMRQENFLLENKHMELELEKIKNDRKLRDEIKLEREDRWLIEDKDRK</sequence>
<name>A0A921DWP5_9STAP</name>
<keyword evidence="2" id="KW-0472">Membrane</keyword>
<evidence type="ECO:0000313" key="3">
    <source>
        <dbReference type="EMBL" id="HJE19486.1"/>
    </source>
</evidence>
<organism evidence="3 4">
    <name type="scientific">Aliicoccus persicus</name>
    <dbReference type="NCBI Taxonomy" id="930138"/>
    <lineage>
        <taxon>Bacteria</taxon>
        <taxon>Bacillati</taxon>
        <taxon>Bacillota</taxon>
        <taxon>Bacilli</taxon>
        <taxon>Bacillales</taxon>
        <taxon>Staphylococcaceae</taxon>
        <taxon>Aliicoccus</taxon>
    </lineage>
</organism>
<keyword evidence="2" id="KW-0812">Transmembrane</keyword>
<evidence type="ECO:0000256" key="1">
    <source>
        <dbReference type="SAM" id="Coils"/>
    </source>
</evidence>
<evidence type="ECO:0000313" key="4">
    <source>
        <dbReference type="Proteomes" id="UP000763505"/>
    </source>
</evidence>